<dbReference type="RefSeq" id="WP_153021928.1">
    <property type="nucleotide sequence ID" value="NZ_BAABIH010000029.1"/>
</dbReference>
<dbReference type="InterPro" id="IPR000600">
    <property type="entry name" value="ROK"/>
</dbReference>
<dbReference type="GO" id="GO:0004340">
    <property type="term" value="F:glucokinase activity"/>
    <property type="evidence" value="ECO:0007669"/>
    <property type="project" value="UniProtKB-EC"/>
</dbReference>
<dbReference type="SUPFAM" id="SSF46785">
    <property type="entry name" value="Winged helix' DNA-binding domain"/>
    <property type="match status" value="1"/>
</dbReference>
<accession>A0A5P9Q7C4</accession>
<dbReference type="SUPFAM" id="SSF53067">
    <property type="entry name" value="Actin-like ATPase domain"/>
    <property type="match status" value="1"/>
</dbReference>
<dbReference type="Proteomes" id="UP000326702">
    <property type="component" value="Chromosome"/>
</dbReference>
<proteinExistence type="inferred from homology"/>
<reference evidence="2 3" key="1">
    <citation type="submission" date="2019-10" db="EMBL/GenBank/DDBJ databases">
        <title>Genome sequence of Luteimicrobium xylanilyticum HY-24.</title>
        <authorList>
            <person name="Kim D.Y."/>
            <person name="Park H.-Y."/>
        </authorList>
    </citation>
    <scope>NUCLEOTIDE SEQUENCE [LARGE SCALE GENOMIC DNA]</scope>
    <source>
        <strain evidence="2 3">HY-24</strain>
    </source>
</reference>
<evidence type="ECO:0000313" key="3">
    <source>
        <dbReference type="Proteomes" id="UP000326702"/>
    </source>
</evidence>
<dbReference type="PROSITE" id="PS01125">
    <property type="entry name" value="ROK"/>
    <property type="match status" value="1"/>
</dbReference>
<dbReference type="AlphaFoldDB" id="A0A5P9Q7C4"/>
<keyword evidence="2" id="KW-0418">Kinase</keyword>
<keyword evidence="3" id="KW-1185">Reference proteome</keyword>
<dbReference type="OrthoDB" id="3189808at2"/>
<dbReference type="EC" id="2.7.1.2" evidence="2"/>
<dbReference type="KEGG" id="lxl:KDY119_00670"/>
<comment type="similarity">
    <text evidence="1">Belongs to the ROK (NagC/XylR) family.</text>
</comment>
<dbReference type="EMBL" id="CP045529">
    <property type="protein sequence ID" value="QFU97176.1"/>
    <property type="molecule type" value="Genomic_DNA"/>
</dbReference>
<dbReference type="InterPro" id="IPR043129">
    <property type="entry name" value="ATPase_NBD"/>
</dbReference>
<gene>
    <name evidence="2" type="ORF">KDY119_00670</name>
</gene>
<dbReference type="InterPro" id="IPR049874">
    <property type="entry name" value="ROK_cs"/>
</dbReference>
<dbReference type="Pfam" id="PF00480">
    <property type="entry name" value="ROK"/>
    <property type="match status" value="1"/>
</dbReference>
<dbReference type="InterPro" id="IPR036388">
    <property type="entry name" value="WH-like_DNA-bd_sf"/>
</dbReference>
<keyword evidence="2" id="KW-0808">Transferase</keyword>
<organism evidence="2 3">
    <name type="scientific">Luteimicrobium xylanilyticum</name>
    <dbReference type="NCBI Taxonomy" id="1133546"/>
    <lineage>
        <taxon>Bacteria</taxon>
        <taxon>Bacillati</taxon>
        <taxon>Actinomycetota</taxon>
        <taxon>Actinomycetes</taxon>
        <taxon>Micrococcales</taxon>
        <taxon>Luteimicrobium</taxon>
    </lineage>
</organism>
<evidence type="ECO:0000313" key="2">
    <source>
        <dbReference type="EMBL" id="QFU97176.1"/>
    </source>
</evidence>
<name>A0A5P9Q7C4_9MICO</name>
<dbReference type="Gene3D" id="3.30.420.40">
    <property type="match status" value="2"/>
</dbReference>
<dbReference type="PANTHER" id="PTHR18964:SF173">
    <property type="entry name" value="GLUCOKINASE"/>
    <property type="match status" value="1"/>
</dbReference>
<evidence type="ECO:0000256" key="1">
    <source>
        <dbReference type="ARBA" id="ARBA00006479"/>
    </source>
</evidence>
<dbReference type="Gene3D" id="1.10.10.10">
    <property type="entry name" value="Winged helix-like DNA-binding domain superfamily/Winged helix DNA-binding domain"/>
    <property type="match status" value="1"/>
</dbReference>
<dbReference type="PANTHER" id="PTHR18964">
    <property type="entry name" value="ROK (REPRESSOR, ORF, KINASE) FAMILY"/>
    <property type="match status" value="1"/>
</dbReference>
<sequence length="387" mass="39591">MDNRRRRNRAAIVTAVSSARPVTRRDVAARTRLSVSAVASTVAELIADGVLVERDDAGGTSTGGRPAARLSLASGLGVLVGVHLGHGSTRVVLARPDGAVLAERSQDLDVDHRPAETLEYVGSSVLELADGEGLEHRELLGIGVAASAPVLLPSQTLGSPAMLSDWNEIDIAERLDRRTGLPVRVGNDANLGALAEADAGAGTGAEAMLYLLLSEGVGAGLVVGGELYAGASGRAGELGHLPVERDGRICRCGGRGCLETVVGARAMLDALGQAYGSSVDLDDLVTLAERGNTGVRRLLADAGRSVGFALTTVCTVLDVDRIVVGGKLGQTGDVLLDAVRQTLRATLPPVTNQEPTVVAAALGERAESLGAVHLARVAATEKLVAAG</sequence>
<dbReference type="InterPro" id="IPR036390">
    <property type="entry name" value="WH_DNA-bd_sf"/>
</dbReference>
<protein>
    <submittedName>
        <fullName evidence="2">Glucokinase</fullName>
        <ecNumber evidence="2">2.7.1.2</ecNumber>
    </submittedName>
</protein>